<feature type="domain" description="O-methyltransferase C-terminal" evidence="5">
    <location>
        <begin position="218"/>
        <end position="359"/>
    </location>
</feature>
<feature type="active site" description="Proton acceptor" evidence="4">
    <location>
        <position position="289"/>
    </location>
</feature>
<evidence type="ECO:0000256" key="3">
    <source>
        <dbReference type="ARBA" id="ARBA00022691"/>
    </source>
</evidence>
<keyword evidence="2" id="KW-0808">Transferase</keyword>
<evidence type="ECO:0000313" key="6">
    <source>
        <dbReference type="EMBL" id="KAF2738110.1"/>
    </source>
</evidence>
<proteinExistence type="predicted"/>
<dbReference type="Proteomes" id="UP000799444">
    <property type="component" value="Unassembled WGS sequence"/>
</dbReference>
<comment type="caution">
    <text evidence="6">The sequence shown here is derived from an EMBL/GenBank/DDBJ whole genome shotgun (WGS) entry which is preliminary data.</text>
</comment>
<dbReference type="AlphaFoldDB" id="A0A9P4R4S8"/>
<dbReference type="Gene3D" id="3.40.50.150">
    <property type="entry name" value="Vaccinia Virus protein VP39"/>
    <property type="match status" value="1"/>
</dbReference>
<dbReference type="Pfam" id="PF00891">
    <property type="entry name" value="Methyltransf_2"/>
    <property type="match status" value="1"/>
</dbReference>
<dbReference type="PIRSF" id="PIRSF005739">
    <property type="entry name" value="O-mtase"/>
    <property type="match status" value="1"/>
</dbReference>
<dbReference type="InterPro" id="IPR029063">
    <property type="entry name" value="SAM-dependent_MTases_sf"/>
</dbReference>
<organism evidence="6 7">
    <name type="scientific">Polyplosphaeria fusca</name>
    <dbReference type="NCBI Taxonomy" id="682080"/>
    <lineage>
        <taxon>Eukaryota</taxon>
        <taxon>Fungi</taxon>
        <taxon>Dikarya</taxon>
        <taxon>Ascomycota</taxon>
        <taxon>Pezizomycotina</taxon>
        <taxon>Dothideomycetes</taxon>
        <taxon>Pleosporomycetidae</taxon>
        <taxon>Pleosporales</taxon>
        <taxon>Tetraplosphaeriaceae</taxon>
        <taxon>Polyplosphaeria</taxon>
    </lineage>
</organism>
<dbReference type="SUPFAM" id="SSF46785">
    <property type="entry name" value="Winged helix' DNA-binding domain"/>
    <property type="match status" value="1"/>
</dbReference>
<dbReference type="SUPFAM" id="SSF53335">
    <property type="entry name" value="S-adenosyl-L-methionine-dependent methyltransferases"/>
    <property type="match status" value="1"/>
</dbReference>
<dbReference type="PROSITE" id="PS51683">
    <property type="entry name" value="SAM_OMT_II"/>
    <property type="match status" value="1"/>
</dbReference>
<dbReference type="InterPro" id="IPR001077">
    <property type="entry name" value="COMT_C"/>
</dbReference>
<dbReference type="InterPro" id="IPR036390">
    <property type="entry name" value="WH_DNA-bd_sf"/>
</dbReference>
<evidence type="ECO:0000256" key="2">
    <source>
        <dbReference type="ARBA" id="ARBA00022679"/>
    </source>
</evidence>
<accession>A0A9P4R4S8</accession>
<dbReference type="GO" id="GO:0008171">
    <property type="term" value="F:O-methyltransferase activity"/>
    <property type="evidence" value="ECO:0007669"/>
    <property type="project" value="InterPro"/>
</dbReference>
<reference evidence="6" key="1">
    <citation type="journal article" date="2020" name="Stud. Mycol.">
        <title>101 Dothideomycetes genomes: a test case for predicting lifestyles and emergence of pathogens.</title>
        <authorList>
            <person name="Haridas S."/>
            <person name="Albert R."/>
            <person name="Binder M."/>
            <person name="Bloem J."/>
            <person name="Labutti K."/>
            <person name="Salamov A."/>
            <person name="Andreopoulos B."/>
            <person name="Baker S."/>
            <person name="Barry K."/>
            <person name="Bills G."/>
            <person name="Bluhm B."/>
            <person name="Cannon C."/>
            <person name="Castanera R."/>
            <person name="Culley D."/>
            <person name="Daum C."/>
            <person name="Ezra D."/>
            <person name="Gonzalez J."/>
            <person name="Henrissat B."/>
            <person name="Kuo A."/>
            <person name="Liang C."/>
            <person name="Lipzen A."/>
            <person name="Lutzoni F."/>
            <person name="Magnuson J."/>
            <person name="Mondo S."/>
            <person name="Nolan M."/>
            <person name="Ohm R."/>
            <person name="Pangilinan J."/>
            <person name="Park H.-J."/>
            <person name="Ramirez L."/>
            <person name="Alfaro M."/>
            <person name="Sun H."/>
            <person name="Tritt A."/>
            <person name="Yoshinaga Y."/>
            <person name="Zwiers L.-H."/>
            <person name="Turgeon B."/>
            <person name="Goodwin S."/>
            <person name="Spatafora J."/>
            <person name="Crous P."/>
            <person name="Grigoriev I."/>
        </authorList>
    </citation>
    <scope>NUCLEOTIDE SEQUENCE</scope>
    <source>
        <strain evidence="6">CBS 125425</strain>
    </source>
</reference>
<dbReference type="InterPro" id="IPR036388">
    <property type="entry name" value="WH-like_DNA-bd_sf"/>
</dbReference>
<dbReference type="PANTHER" id="PTHR43712:SF1">
    <property type="entry name" value="HYPOTHETICAL O-METHYLTRANSFERASE (EUROFUNG)-RELATED"/>
    <property type="match status" value="1"/>
</dbReference>
<keyword evidence="1 6" id="KW-0489">Methyltransferase</keyword>
<dbReference type="GO" id="GO:0032259">
    <property type="term" value="P:methylation"/>
    <property type="evidence" value="ECO:0007669"/>
    <property type="project" value="UniProtKB-KW"/>
</dbReference>
<dbReference type="Gene3D" id="1.10.10.10">
    <property type="entry name" value="Winged helix-like DNA-binding domain superfamily/Winged helix DNA-binding domain"/>
    <property type="match status" value="1"/>
</dbReference>
<evidence type="ECO:0000256" key="1">
    <source>
        <dbReference type="ARBA" id="ARBA00022603"/>
    </source>
</evidence>
<name>A0A9P4R4S8_9PLEO</name>
<protein>
    <submittedName>
        <fullName evidence="6">S-adenosyl-L-methionine-dependent methyltransferase</fullName>
    </submittedName>
</protein>
<keyword evidence="7" id="KW-1185">Reference proteome</keyword>
<sequence length="380" mass="42267">METIATQFRQLYAKADEDERRKFLDELQDLQLSMDDDWDTILRLGSGFLQFSLVAIGTDLGVYEALSNSQDVVTLDHFVSQTGASRGLLGHILRTQAAFGQIEEAGQDNFRANRMTKMLAKPNIAGGVYHGLTVHGGTALALPSYLKARKYQDITSNRHLAFHDAMSTDLPPFEWMKQRPEQMKSLGHAMATQRTLYWVTDYPVENEVGSFSPAPDSALLVDIGGGFGQQAVAFKQNFGNIPGRIIVQDIQQTLDSAPAVEGIEFMVQDFFQPQAIKGAKFYYLRAIMHDWPDAECVKILRNIVPAMGPESRIIIDDVVMPDTNVPWQAAYMSLTMMGCLGSLERTKAEFTALLDQAGLKIVDIHKYDSRLNSVILAAPQ</sequence>
<dbReference type="EMBL" id="ML996111">
    <property type="protein sequence ID" value="KAF2738110.1"/>
    <property type="molecule type" value="Genomic_DNA"/>
</dbReference>
<dbReference type="PANTHER" id="PTHR43712">
    <property type="entry name" value="PUTATIVE (AFU_ORTHOLOGUE AFUA_4G14580)-RELATED"/>
    <property type="match status" value="1"/>
</dbReference>
<gene>
    <name evidence="6" type="ORF">EJ04DRAFT_459956</name>
</gene>
<evidence type="ECO:0000256" key="4">
    <source>
        <dbReference type="PIRSR" id="PIRSR005739-1"/>
    </source>
</evidence>
<evidence type="ECO:0000259" key="5">
    <source>
        <dbReference type="Pfam" id="PF00891"/>
    </source>
</evidence>
<dbReference type="InterPro" id="IPR016461">
    <property type="entry name" value="COMT-like"/>
</dbReference>
<keyword evidence="3" id="KW-0949">S-adenosyl-L-methionine</keyword>
<evidence type="ECO:0000313" key="7">
    <source>
        <dbReference type="Proteomes" id="UP000799444"/>
    </source>
</evidence>
<dbReference type="OrthoDB" id="2410195at2759"/>